<evidence type="ECO:0000256" key="5">
    <source>
        <dbReference type="RuleBase" id="RU362059"/>
    </source>
</evidence>
<organism evidence="6">
    <name type="scientific">Daphnia pulex</name>
    <name type="common">Water flea</name>
    <dbReference type="NCBI Taxonomy" id="6669"/>
    <lineage>
        <taxon>Eukaryota</taxon>
        <taxon>Metazoa</taxon>
        <taxon>Ecdysozoa</taxon>
        <taxon>Arthropoda</taxon>
        <taxon>Crustacea</taxon>
        <taxon>Branchiopoda</taxon>
        <taxon>Diplostraca</taxon>
        <taxon>Cladocera</taxon>
        <taxon>Anomopoda</taxon>
        <taxon>Daphniidae</taxon>
        <taxon>Daphnia</taxon>
    </lineage>
</organism>
<feature type="transmembrane region" description="Helical" evidence="5">
    <location>
        <begin position="478"/>
        <end position="500"/>
    </location>
</feature>
<dbReference type="CDD" id="cd03784">
    <property type="entry name" value="GT1_Gtf-like"/>
    <property type="match status" value="1"/>
</dbReference>
<evidence type="ECO:0000256" key="4">
    <source>
        <dbReference type="RuleBase" id="RU003718"/>
    </source>
</evidence>
<dbReference type="AlphaFoldDB" id="A0A023R9G6"/>
<proteinExistence type="evidence at transcript level"/>
<dbReference type="InterPro" id="IPR050271">
    <property type="entry name" value="UDP-glycosyltransferase"/>
</dbReference>
<dbReference type="OrthoDB" id="5835829at2759"/>
<feature type="signal peptide" evidence="5">
    <location>
        <begin position="1"/>
        <end position="21"/>
    </location>
</feature>
<accession>A0A023R9G6</accession>
<dbReference type="InterPro" id="IPR002213">
    <property type="entry name" value="UDP_glucos_trans"/>
</dbReference>
<feature type="chain" id="PRO_5005101679" description="UDP-glucuronosyltransferase" evidence="5">
    <location>
        <begin position="22"/>
        <end position="519"/>
    </location>
</feature>
<dbReference type="FunFam" id="3.40.50.2000:FF:000050">
    <property type="entry name" value="UDP-glucuronosyltransferase"/>
    <property type="match status" value="1"/>
</dbReference>
<name>A0A023R9G6_DAPPU</name>
<evidence type="ECO:0000256" key="2">
    <source>
        <dbReference type="ARBA" id="ARBA00022676"/>
    </source>
</evidence>
<sequence>MNVKTLLFAVLVASFVQSCISARIVVVYAVCSKSHMIAVMPAIEELAQRGHQVTVISPFKGIAKKVRNGREIFLADIAKGMDEAEIDWFAMQRKGATQFLTMLTYIKEISLKACDSILNLPEFREIVEKRDADLFIVDGMFHEFLFPIFDHIGVPFVTHSSSSAFPSTLVAMGAPIDYASVPLPILDADDRMTFSQRLMNIIPNEIMGVLITHYIKKDLEALVKSHFPGVRSIAELEGEASICIINSHPMTSWPRSLPPTMVPIGALHTRPAQPLPEGLKEFADGATDGLIVFTLGSFVPVSSMPKETLDTFIRVFSKIPQRVVWKWEADAPLNMPSNIMMVNWLPQQDLLGHNNTRVFISHGGMLGTQEAAYHGVPMLGLPFGNDQRGNIAKVKRGGWGVQLGWDKIDDQSLTEAFTYLIHDPNVRANASRVSALMRDQLMPGVDVAVYWIEYVIRHGGTKHLQLSSKNMPFYQRHLIDVCLFVTSVLSIILYLIFIIGRKLFRSCLSRSKNVKTKKN</sequence>
<dbReference type="SUPFAM" id="SSF53756">
    <property type="entry name" value="UDP-Glycosyltransferase/glycogen phosphorylase"/>
    <property type="match status" value="1"/>
</dbReference>
<dbReference type="EC" id="2.4.1.17" evidence="5"/>
<dbReference type="PANTHER" id="PTHR48043:SF145">
    <property type="entry name" value="FI06409P-RELATED"/>
    <property type="match status" value="1"/>
</dbReference>
<evidence type="ECO:0000256" key="3">
    <source>
        <dbReference type="ARBA" id="ARBA00022679"/>
    </source>
</evidence>
<keyword evidence="5" id="KW-0732">Signal</keyword>
<comment type="similarity">
    <text evidence="1 4">Belongs to the UDP-glycosyltransferase family.</text>
</comment>
<dbReference type="PROSITE" id="PS00375">
    <property type="entry name" value="UDPGT"/>
    <property type="match status" value="1"/>
</dbReference>
<protein>
    <recommendedName>
        <fullName evidence="5">UDP-glucuronosyltransferase</fullName>
        <ecNumber evidence="5">2.4.1.17</ecNumber>
    </recommendedName>
</protein>
<dbReference type="Gene3D" id="3.40.50.2000">
    <property type="entry name" value="Glycogen Phosphorylase B"/>
    <property type="match status" value="2"/>
</dbReference>
<keyword evidence="5" id="KW-1133">Transmembrane helix</keyword>
<gene>
    <name evidence="6" type="primary">UGT209A4</name>
</gene>
<keyword evidence="5" id="KW-0812">Transmembrane</keyword>
<evidence type="ECO:0000256" key="1">
    <source>
        <dbReference type="ARBA" id="ARBA00009995"/>
    </source>
</evidence>
<evidence type="ECO:0000313" key="6">
    <source>
        <dbReference type="EMBL" id="AHX56930.1"/>
    </source>
</evidence>
<comment type="subcellular location">
    <subcellularLocation>
        <location evidence="5">Membrane</location>
        <topology evidence="5">Single-pass membrane protein</topology>
    </subcellularLocation>
</comment>
<dbReference type="GO" id="GO:0015020">
    <property type="term" value="F:glucuronosyltransferase activity"/>
    <property type="evidence" value="ECO:0007669"/>
    <property type="project" value="UniProtKB-EC"/>
</dbReference>
<comment type="catalytic activity">
    <reaction evidence="5">
        <text>glucuronate acceptor + UDP-alpha-D-glucuronate = acceptor beta-D-glucuronoside + UDP + H(+)</text>
        <dbReference type="Rhea" id="RHEA:21032"/>
        <dbReference type="ChEBI" id="CHEBI:15378"/>
        <dbReference type="ChEBI" id="CHEBI:58052"/>
        <dbReference type="ChEBI" id="CHEBI:58223"/>
        <dbReference type="ChEBI" id="CHEBI:132367"/>
        <dbReference type="ChEBI" id="CHEBI:132368"/>
        <dbReference type="EC" id="2.4.1.17"/>
    </reaction>
</comment>
<keyword evidence="2 4" id="KW-0328">Glycosyltransferase</keyword>
<reference evidence="6" key="1">
    <citation type="journal article" date="2014" name="Insect Biochem. Mol. Biol.">
        <title>Bacterial origin of a diverse family of UDP-glycosyltransferase genes in the Tetranychus urticae genome.</title>
        <authorList>
            <person name="Ahn S.J."/>
            <person name="Dermauw W."/>
            <person name="Wybouw N."/>
            <person name="Heckel D.G."/>
            <person name="Van Leeuwen T."/>
        </authorList>
    </citation>
    <scope>NUCLEOTIDE SEQUENCE</scope>
</reference>
<dbReference type="EMBL" id="KJ584804">
    <property type="protein sequence ID" value="AHX56930.1"/>
    <property type="molecule type" value="mRNA"/>
</dbReference>
<dbReference type="InterPro" id="IPR035595">
    <property type="entry name" value="UDP_glycos_trans_CS"/>
</dbReference>
<keyword evidence="3 4" id="KW-0808">Transferase</keyword>
<dbReference type="PANTHER" id="PTHR48043">
    <property type="entry name" value="EG:EG0003.4 PROTEIN-RELATED"/>
    <property type="match status" value="1"/>
</dbReference>
<dbReference type="GO" id="GO:0016020">
    <property type="term" value="C:membrane"/>
    <property type="evidence" value="ECO:0007669"/>
    <property type="project" value="UniProtKB-SubCell"/>
</dbReference>
<dbReference type="PROSITE" id="PS51257">
    <property type="entry name" value="PROKAR_LIPOPROTEIN"/>
    <property type="match status" value="1"/>
</dbReference>
<keyword evidence="5" id="KW-0472">Membrane</keyword>
<dbReference type="Pfam" id="PF00201">
    <property type="entry name" value="UDPGT"/>
    <property type="match status" value="1"/>
</dbReference>
<reference evidence="6" key="2">
    <citation type="submission" date="2014-03" db="EMBL/GenBank/DDBJ databases">
        <authorList>
            <person name="Ahn S.-J."/>
            <person name="Dermauw W."/>
            <person name="Wybouw N."/>
            <person name="Heckel D.G."/>
            <person name="Van Leeuwen T."/>
        </authorList>
    </citation>
    <scope>NUCLEOTIDE SEQUENCE</scope>
</reference>